<proteinExistence type="predicted"/>
<evidence type="ECO:0000313" key="3">
    <source>
        <dbReference type="Proteomes" id="UP000005536"/>
    </source>
</evidence>
<dbReference type="Proteomes" id="UP000005536">
    <property type="component" value="Unassembled WGS sequence"/>
</dbReference>
<reference evidence="2 3" key="1">
    <citation type="submission" date="2010-02" db="EMBL/GenBank/DDBJ databases">
        <authorList>
            <person name="Weinstock G."/>
            <person name="Sodergren E."/>
            <person name="Clifton S."/>
            <person name="Fulton L."/>
            <person name="Fulton B."/>
            <person name="Courtney L."/>
            <person name="Fronick C."/>
            <person name="Harrison M."/>
            <person name="Strong C."/>
            <person name="Farmer C."/>
            <person name="Delahaunty K."/>
            <person name="Markovic C."/>
            <person name="Hall O."/>
            <person name="Minx P."/>
            <person name="Tomlinson C."/>
            <person name="Mitreva M."/>
            <person name="Nelson J."/>
            <person name="Hou S."/>
            <person name="Wollam A."/>
            <person name="Pepin K.H."/>
            <person name="Johnson M."/>
            <person name="Bhonagiri V."/>
            <person name="Zhang X."/>
            <person name="Suruliraj S."/>
            <person name="Warren W."/>
            <person name="Chinwalla A."/>
            <person name="Mardis E.R."/>
            <person name="Wilson R.K."/>
        </authorList>
    </citation>
    <scope>NUCLEOTIDE SEQUENCE [LARGE SCALE GENOMIC DNA]</scope>
    <source>
        <strain evidence="2 3">ATCC 29315</strain>
    </source>
</reference>
<gene>
    <name evidence="2" type="ORF">NEIELOOT_00522</name>
</gene>
<name>D4DN94_NEIEG</name>
<evidence type="ECO:0000256" key="1">
    <source>
        <dbReference type="SAM" id="MobiDB-lite"/>
    </source>
</evidence>
<comment type="caution">
    <text evidence="2">The sequence shown here is derived from an EMBL/GenBank/DDBJ whole genome shotgun (WGS) entry which is preliminary data.</text>
</comment>
<sequence length="55" mass="6113">MSRPPCFMPHTANGRHTPSTLKRDNTVQVRLLTKPSDGLTAVCRLKPSEINIRGL</sequence>
<protein>
    <submittedName>
        <fullName evidence="2">Uncharacterized protein</fullName>
    </submittedName>
</protein>
<dbReference type="AlphaFoldDB" id="D4DN94"/>
<dbReference type="EMBL" id="ADBF01000012">
    <property type="protein sequence ID" value="EFE50812.1"/>
    <property type="molecule type" value="Genomic_DNA"/>
</dbReference>
<evidence type="ECO:0000313" key="2">
    <source>
        <dbReference type="EMBL" id="EFE50812.1"/>
    </source>
</evidence>
<accession>D4DN94</accession>
<organism evidence="2 3">
    <name type="scientific">Neisseria elongata subsp. glycolytica ATCC 29315</name>
    <dbReference type="NCBI Taxonomy" id="546263"/>
    <lineage>
        <taxon>Bacteria</taxon>
        <taxon>Pseudomonadati</taxon>
        <taxon>Pseudomonadota</taxon>
        <taxon>Betaproteobacteria</taxon>
        <taxon>Neisseriales</taxon>
        <taxon>Neisseriaceae</taxon>
        <taxon>Neisseria</taxon>
    </lineage>
</organism>
<feature type="region of interest" description="Disordered" evidence="1">
    <location>
        <begin position="1"/>
        <end position="20"/>
    </location>
</feature>